<dbReference type="GeneID" id="25412703"/>
<protein>
    <submittedName>
        <fullName evidence="1">Uncharacterized protein</fullName>
    </submittedName>
</protein>
<dbReference type="OrthoDB" id="3943268at2759"/>
<evidence type="ECO:0000313" key="2">
    <source>
        <dbReference type="Proteomes" id="UP000027730"/>
    </source>
</evidence>
<dbReference type="RefSeq" id="XP_013422449.1">
    <property type="nucleotide sequence ID" value="XM_013566995.1"/>
</dbReference>
<feature type="non-terminal residue" evidence="1">
    <location>
        <position position="1"/>
    </location>
</feature>
<sequence length="71" mass="8225">IVELYKVLLFRKVWNNRFDSAIIHFIAVIGIDETNARLRDGNDYLYMIAGLVYVSRIVTAEALLPLLDREN</sequence>
<name>A0A074W554_9PEZI</name>
<accession>A0A074W554</accession>
<evidence type="ECO:0000313" key="1">
    <source>
        <dbReference type="EMBL" id="KEQ68260.1"/>
    </source>
</evidence>
<reference evidence="1 2" key="1">
    <citation type="journal article" date="2014" name="BMC Genomics">
        <title>Genome sequencing of four Aureobasidium pullulans varieties: biotechnological potential, stress tolerance, and description of new species.</title>
        <authorList>
            <person name="Gostin Ar C."/>
            <person name="Ohm R.A."/>
            <person name="Kogej T."/>
            <person name="Sonjak S."/>
            <person name="Turk M."/>
            <person name="Zajc J."/>
            <person name="Zalar P."/>
            <person name="Grube M."/>
            <person name="Sun H."/>
            <person name="Han J."/>
            <person name="Sharma A."/>
            <person name="Chiniquy J."/>
            <person name="Ngan C.Y."/>
            <person name="Lipzen A."/>
            <person name="Barry K."/>
            <person name="Grigoriev I.V."/>
            <person name="Gunde-Cimerman N."/>
        </authorList>
    </citation>
    <scope>NUCLEOTIDE SEQUENCE [LARGE SCALE GENOMIC DNA]</scope>
    <source>
        <strain evidence="1 2">CBS 147.97</strain>
    </source>
</reference>
<organism evidence="1 2">
    <name type="scientific">Aureobasidium namibiae CBS 147.97</name>
    <dbReference type="NCBI Taxonomy" id="1043004"/>
    <lineage>
        <taxon>Eukaryota</taxon>
        <taxon>Fungi</taxon>
        <taxon>Dikarya</taxon>
        <taxon>Ascomycota</taxon>
        <taxon>Pezizomycotina</taxon>
        <taxon>Dothideomycetes</taxon>
        <taxon>Dothideomycetidae</taxon>
        <taxon>Dothideales</taxon>
        <taxon>Saccotheciaceae</taxon>
        <taxon>Aureobasidium</taxon>
    </lineage>
</organism>
<dbReference type="EMBL" id="KL584732">
    <property type="protein sequence ID" value="KEQ68260.1"/>
    <property type="molecule type" value="Genomic_DNA"/>
</dbReference>
<dbReference type="Proteomes" id="UP000027730">
    <property type="component" value="Unassembled WGS sequence"/>
</dbReference>
<gene>
    <name evidence="1" type="ORF">M436DRAFT_58711</name>
</gene>
<keyword evidence="2" id="KW-1185">Reference proteome</keyword>
<proteinExistence type="predicted"/>
<dbReference type="STRING" id="1043004.A0A074W554"/>
<dbReference type="HOGENOM" id="CLU_2746826_0_0_1"/>
<dbReference type="AlphaFoldDB" id="A0A074W554"/>